<evidence type="ECO:0000313" key="2">
    <source>
        <dbReference type="EMBL" id="CAH8378734.1"/>
    </source>
</evidence>
<comment type="caution">
    <text evidence="2">The sequence shown here is derived from an EMBL/GenBank/DDBJ whole genome shotgun (WGS) entry which is preliminary data.</text>
</comment>
<organism evidence="2 3">
    <name type="scientific">Eruca vesicaria subsp. sativa</name>
    <name type="common">Garden rocket</name>
    <name type="synonym">Eruca sativa</name>
    <dbReference type="NCBI Taxonomy" id="29727"/>
    <lineage>
        <taxon>Eukaryota</taxon>
        <taxon>Viridiplantae</taxon>
        <taxon>Streptophyta</taxon>
        <taxon>Embryophyta</taxon>
        <taxon>Tracheophyta</taxon>
        <taxon>Spermatophyta</taxon>
        <taxon>Magnoliopsida</taxon>
        <taxon>eudicotyledons</taxon>
        <taxon>Gunneridae</taxon>
        <taxon>Pentapetalae</taxon>
        <taxon>rosids</taxon>
        <taxon>malvids</taxon>
        <taxon>Brassicales</taxon>
        <taxon>Brassicaceae</taxon>
        <taxon>Brassiceae</taxon>
        <taxon>Eruca</taxon>
    </lineage>
</organism>
<dbReference type="EMBL" id="CAKOAT010481820">
    <property type="protein sequence ID" value="CAH8378734.1"/>
    <property type="molecule type" value="Genomic_DNA"/>
</dbReference>
<gene>
    <name evidence="2" type="ORF">ERUC_LOCUS32746</name>
</gene>
<evidence type="ECO:0000259" key="1">
    <source>
        <dbReference type="Pfam" id="PF14303"/>
    </source>
</evidence>
<dbReference type="Proteomes" id="UP001642260">
    <property type="component" value="Unassembled WGS sequence"/>
</dbReference>
<keyword evidence="3" id="KW-1185">Reference proteome</keyword>
<dbReference type="InterPro" id="IPR029466">
    <property type="entry name" value="NAM-associated_C"/>
</dbReference>
<dbReference type="AlphaFoldDB" id="A0ABC8L9Q1"/>
<sequence>MERAKKLLVQDPKLKKGFKFDHVWFLMKDILKFTDNVNIGIHDTPNTEKNISGYPTSQSPGLSSFSINLSSDDGGSNSSQCPIGSKKAKIAEGNSSYVDNLVSLNEKLLDILQESASSREKGFEIAQLRAQNQAKKLALQEIHEENKMLLTNLDSIVDFTTREFIRSQQERIIKKRTQEQQQQPSVAPVYYGNYFGVKRGQNPKTNPSSPRVLSGSDSRVLSVVFSRACLTANPSSFLLPLSSFLLPPSSFRLPPSSFWLPLSSAVKRYREKAYEAFITD</sequence>
<proteinExistence type="predicted"/>
<evidence type="ECO:0000313" key="3">
    <source>
        <dbReference type="Proteomes" id="UP001642260"/>
    </source>
</evidence>
<reference evidence="2 3" key="1">
    <citation type="submission" date="2022-03" db="EMBL/GenBank/DDBJ databases">
        <authorList>
            <person name="Macdonald S."/>
            <person name="Ahmed S."/>
            <person name="Newling K."/>
        </authorList>
    </citation>
    <scope>NUCLEOTIDE SEQUENCE [LARGE SCALE GENOMIC DNA]</scope>
</reference>
<name>A0ABC8L9Q1_ERUVS</name>
<dbReference type="Pfam" id="PF14303">
    <property type="entry name" value="NAM-associated"/>
    <property type="match status" value="1"/>
</dbReference>
<accession>A0ABC8L9Q1</accession>
<feature type="domain" description="No apical meristem-associated C-terminal" evidence="1">
    <location>
        <begin position="16"/>
        <end position="172"/>
    </location>
</feature>
<protein>
    <recommendedName>
        <fullName evidence="1">No apical meristem-associated C-terminal domain-containing protein</fullName>
    </recommendedName>
</protein>